<comment type="caution">
    <text evidence="1">The sequence shown here is derived from an EMBL/GenBank/DDBJ whole genome shotgun (WGS) entry which is preliminary data.</text>
</comment>
<gene>
    <name evidence="1" type="ORF">CRM96_11630</name>
</gene>
<name>A0AB36S9L9_9ENTE</name>
<dbReference type="Proteomes" id="UP000220669">
    <property type="component" value="Unassembled WGS sequence"/>
</dbReference>
<dbReference type="EMBL" id="PDEB01000004">
    <property type="protein sequence ID" value="PEH45609.1"/>
    <property type="molecule type" value="Genomic_DNA"/>
</dbReference>
<accession>A0AB36S9L9</accession>
<evidence type="ECO:0000313" key="2">
    <source>
        <dbReference type="Proteomes" id="UP000220669"/>
    </source>
</evidence>
<protein>
    <submittedName>
        <fullName evidence="1">Uncharacterized protein</fullName>
    </submittedName>
</protein>
<sequence length="123" mass="14236">MFPPLFVSSSQKKPLTVVPRIQIDPNKIMLYLNSHENKKSPLIKRSKDVNYVVPPFFVSTSRILTLSGHLTTTAAITGFPDFPTLFQKIDSKMCFTINCYLFSPTRDSLKTFNRYFSFRCRLF</sequence>
<dbReference type="AlphaFoldDB" id="A0AB36S9L9"/>
<proteinExistence type="predicted"/>
<organism evidence="1 2">
    <name type="scientific">Enterococcus durans</name>
    <dbReference type="NCBI Taxonomy" id="53345"/>
    <lineage>
        <taxon>Bacteria</taxon>
        <taxon>Bacillati</taxon>
        <taxon>Bacillota</taxon>
        <taxon>Bacilli</taxon>
        <taxon>Lactobacillales</taxon>
        <taxon>Enterococcaceae</taxon>
        <taxon>Enterococcus</taxon>
    </lineage>
</organism>
<reference evidence="1 2" key="1">
    <citation type="submission" date="2017-09" db="EMBL/GenBank/DDBJ databases">
        <title>FDA dAtabase for Regulatory Grade micrObial Sequences (FDA-ARGOS): Supporting development and validation of Infectious Disease Dx tests.</title>
        <authorList>
            <person name="Minogue T."/>
            <person name="Wolcott M."/>
            <person name="Wasieloski L."/>
            <person name="Aguilar W."/>
            <person name="Moore D."/>
            <person name="Tallon L.J."/>
            <person name="Sadzewicz L."/>
            <person name="Ott S."/>
            <person name="Zhao X."/>
            <person name="Nagaraj S."/>
            <person name="Vavikolanu K."/>
            <person name="Aluvathingal J."/>
            <person name="Nadendla S."/>
            <person name="Sichtig H."/>
        </authorList>
    </citation>
    <scope>NUCLEOTIDE SEQUENCE [LARGE SCALE GENOMIC DNA]</scope>
    <source>
        <strain evidence="1 2">FDAARGOS_396</strain>
    </source>
</reference>
<evidence type="ECO:0000313" key="1">
    <source>
        <dbReference type="EMBL" id="PEH45609.1"/>
    </source>
</evidence>